<gene>
    <name evidence="2" type="ORF">E2562_037849</name>
</gene>
<feature type="non-terminal residue" evidence="2">
    <location>
        <position position="1"/>
    </location>
</feature>
<dbReference type="EMBL" id="SPHZ02000004">
    <property type="protein sequence ID" value="KAF0922535.1"/>
    <property type="molecule type" value="Genomic_DNA"/>
</dbReference>
<feature type="compositionally biased region" description="Polar residues" evidence="1">
    <location>
        <begin position="44"/>
        <end position="58"/>
    </location>
</feature>
<evidence type="ECO:0000313" key="2">
    <source>
        <dbReference type="EMBL" id="KAF0922535.1"/>
    </source>
</evidence>
<organism evidence="2 3">
    <name type="scientific">Oryza meyeriana var. granulata</name>
    <dbReference type="NCBI Taxonomy" id="110450"/>
    <lineage>
        <taxon>Eukaryota</taxon>
        <taxon>Viridiplantae</taxon>
        <taxon>Streptophyta</taxon>
        <taxon>Embryophyta</taxon>
        <taxon>Tracheophyta</taxon>
        <taxon>Spermatophyta</taxon>
        <taxon>Magnoliopsida</taxon>
        <taxon>Liliopsida</taxon>
        <taxon>Poales</taxon>
        <taxon>Poaceae</taxon>
        <taxon>BOP clade</taxon>
        <taxon>Oryzoideae</taxon>
        <taxon>Oryzeae</taxon>
        <taxon>Oryzinae</taxon>
        <taxon>Oryza</taxon>
        <taxon>Oryza meyeriana</taxon>
    </lineage>
</organism>
<feature type="compositionally biased region" description="Basic and acidic residues" evidence="1">
    <location>
        <begin position="87"/>
        <end position="97"/>
    </location>
</feature>
<keyword evidence="3" id="KW-1185">Reference proteome</keyword>
<accession>A0A6G1EBP8</accession>
<evidence type="ECO:0000313" key="3">
    <source>
        <dbReference type="Proteomes" id="UP000479710"/>
    </source>
</evidence>
<reference evidence="2 3" key="1">
    <citation type="submission" date="2019-11" db="EMBL/GenBank/DDBJ databases">
        <title>Whole genome sequence of Oryza granulata.</title>
        <authorList>
            <person name="Li W."/>
        </authorList>
    </citation>
    <scope>NUCLEOTIDE SEQUENCE [LARGE SCALE GENOMIC DNA]</scope>
    <source>
        <strain evidence="3">cv. Menghai</strain>
        <tissue evidence="2">Leaf</tissue>
    </source>
</reference>
<dbReference type="AlphaFoldDB" id="A0A6G1EBP8"/>
<evidence type="ECO:0000256" key="1">
    <source>
        <dbReference type="SAM" id="MobiDB-lite"/>
    </source>
</evidence>
<name>A0A6G1EBP8_9ORYZ</name>
<proteinExistence type="predicted"/>
<comment type="caution">
    <text evidence="2">The sequence shown here is derived from an EMBL/GenBank/DDBJ whole genome shotgun (WGS) entry which is preliminary data.</text>
</comment>
<feature type="region of interest" description="Disordered" evidence="1">
    <location>
        <begin position="17"/>
        <end position="97"/>
    </location>
</feature>
<dbReference type="Proteomes" id="UP000479710">
    <property type="component" value="Unassembled WGS sequence"/>
</dbReference>
<protein>
    <submittedName>
        <fullName evidence="2">Uncharacterized protein</fullName>
    </submittedName>
</protein>
<sequence>EDEELVRPVKHCKTIGDAHSEAMESNAIDGEASLGPKHTLGGNVLQTGSQEQNVSQTQEDNDATHHIIQQTGHPTPTLGDNGAAENNDEKQADEAKQSKNVLGKLLVDGIMVLKPFPCHLVGWSVAGCQVAASFSMDNDIGDGGATAAAGEAQFRQ</sequence>